<sequence>MGHCHVEQDLEHLERIVARISPGDRIPLSYWRKRVDSVLAAARLPSHIERAKKLIGTLDLLELSAH</sequence>
<dbReference type="EMBL" id="CP040078">
    <property type="protein sequence ID" value="QCP52474.1"/>
    <property type="molecule type" value="Genomic_DNA"/>
</dbReference>
<gene>
    <name evidence="1" type="ORF">FAZ95_25230</name>
</gene>
<proteinExistence type="predicted"/>
<dbReference type="OrthoDB" id="9024530at2"/>
<name>A0A4P8IYY2_9BURK</name>
<dbReference type="KEGG" id="tvl:FAZ95_25230"/>
<dbReference type="AlphaFoldDB" id="A0A4P8IYY2"/>
<organism evidence="1 2">
    <name type="scientific">Trinickia violacea</name>
    <dbReference type="NCBI Taxonomy" id="2571746"/>
    <lineage>
        <taxon>Bacteria</taxon>
        <taxon>Pseudomonadati</taxon>
        <taxon>Pseudomonadota</taxon>
        <taxon>Betaproteobacteria</taxon>
        <taxon>Burkholderiales</taxon>
        <taxon>Burkholderiaceae</taxon>
        <taxon>Trinickia</taxon>
    </lineage>
</organism>
<protein>
    <submittedName>
        <fullName evidence="1">Uncharacterized protein</fullName>
    </submittedName>
</protein>
<evidence type="ECO:0000313" key="1">
    <source>
        <dbReference type="EMBL" id="QCP52474.1"/>
    </source>
</evidence>
<evidence type="ECO:0000313" key="2">
    <source>
        <dbReference type="Proteomes" id="UP000298656"/>
    </source>
</evidence>
<dbReference type="Proteomes" id="UP000298656">
    <property type="component" value="Chromosome 2"/>
</dbReference>
<accession>A0A4P8IYY2</accession>
<keyword evidence="2" id="KW-1185">Reference proteome</keyword>
<reference evidence="1 2" key="1">
    <citation type="submission" date="2019-05" db="EMBL/GenBank/DDBJ databases">
        <title>Burkholderia sp. DHOD12, isolated from subtropical forest soil.</title>
        <authorList>
            <person name="Gao Z.-H."/>
            <person name="Qiu L.-H."/>
        </authorList>
    </citation>
    <scope>NUCLEOTIDE SEQUENCE [LARGE SCALE GENOMIC DNA]</scope>
    <source>
        <strain evidence="1 2">DHOD12</strain>
    </source>
</reference>